<reference evidence="2" key="1">
    <citation type="journal article" date="2019" name="Int. J. Syst. Evol. Microbiol.">
        <title>The Global Catalogue of Microorganisms (GCM) 10K type strain sequencing project: providing services to taxonomists for standard genome sequencing and annotation.</title>
        <authorList>
            <consortium name="The Broad Institute Genomics Platform"/>
            <consortium name="The Broad Institute Genome Sequencing Center for Infectious Disease"/>
            <person name="Wu L."/>
            <person name="Ma J."/>
        </authorList>
    </citation>
    <scope>NUCLEOTIDE SEQUENCE [LARGE SCALE GENOMIC DNA]</scope>
    <source>
        <strain evidence="2">JCM 9651</strain>
    </source>
</reference>
<comment type="caution">
    <text evidence="1">The sequence shown here is derived from an EMBL/GenBank/DDBJ whole genome shotgun (WGS) entry which is preliminary data.</text>
</comment>
<accession>A0ABP6SKW3</accession>
<sequence>MLKSCGSASGWTRRAYLPERSIEVWEATNRRHFAVQGVEPLTWEIVPPHRELARHSLLLLMPALYDAVGNPLRRLGDHDIRRLDLYEWLLVEFVRREVVKHQGLLAPSAEAEAVDKELGRLGVIAMGMFNRRSQNLTADQADSDIDGLLGEGGSTRLFGRFFFVHPAQAVVAEERLRSYEFLHATFGEYLVARLLCDEVRRVLAEWERTGATRGDGDMSYPLLSFVPLSDRAEVRDNIRELFRPGGSRWHGSLPGLLRTQFQRGGDQVKATKTCPGEAVQECGEQRAVRPGELWLVGLSLQHGQLVAQRQDLGVLVAIAHRQELVGGVVVAGTGPGCPHYC</sequence>
<protein>
    <submittedName>
        <fullName evidence="1">Uncharacterized protein</fullName>
    </submittedName>
</protein>
<evidence type="ECO:0000313" key="1">
    <source>
        <dbReference type="EMBL" id="GAA3378645.1"/>
    </source>
</evidence>
<gene>
    <name evidence="1" type="ORF">GCM10020367_58990</name>
</gene>
<dbReference type="EMBL" id="BAAAYL010000001">
    <property type="protein sequence ID" value="GAA3378645.1"/>
    <property type="molecule type" value="Genomic_DNA"/>
</dbReference>
<keyword evidence="2" id="KW-1185">Reference proteome</keyword>
<dbReference type="RefSeq" id="WP_345043249.1">
    <property type="nucleotide sequence ID" value="NZ_BAAAYL010000001.1"/>
</dbReference>
<proteinExistence type="predicted"/>
<name>A0ABP6SKW3_9ACTN</name>
<organism evidence="1 2">
    <name type="scientific">Streptomyces sannanensis</name>
    <dbReference type="NCBI Taxonomy" id="285536"/>
    <lineage>
        <taxon>Bacteria</taxon>
        <taxon>Bacillati</taxon>
        <taxon>Actinomycetota</taxon>
        <taxon>Actinomycetes</taxon>
        <taxon>Kitasatosporales</taxon>
        <taxon>Streptomycetaceae</taxon>
        <taxon>Streptomyces</taxon>
    </lineage>
</organism>
<dbReference type="Proteomes" id="UP001499990">
    <property type="component" value="Unassembled WGS sequence"/>
</dbReference>
<evidence type="ECO:0000313" key="2">
    <source>
        <dbReference type="Proteomes" id="UP001499990"/>
    </source>
</evidence>